<gene>
    <name evidence="1" type="ORF">DEJ48_30035</name>
</gene>
<sequence>MSVSPATLPPVLLHSEAELARAALATPLLSRAVRLARWAGPETRVGAGGELVDAQLPAAAAELGLSADDPDAAAYASEAWRVAVDTGLIDVTDAEEEGADGTVTQGEDLALLSEGSPQDVLGIWLGALDTVYADATVPDMENLLDVLEENGEVDFDELGWDPQAEADFLDGVLGNLYLLTVGDAAGGESPVPLPALAASMIVPDDMGEPTDDILEQVSDAMMKLDDQFRLFEPLGLVEYQPVDEALMADIDDEAAQPEPAPVDDEDVSRYGMVRLTPLGLYGVRARMLEAGVDAPAVGDLADKGADALLEGTSGFPQHAAQAEIEQWLGRHEPLVAARELLAAARGSDEGAPLRRLRCQQALSLVGDEAEPALRDVLDDPELGGLARVWLAEHGASDVPAPSEELIFWLTIDTLAAQLSVEGNSDELQGLVEGLAQQHSGFFATAWRVEHPATADVLEAMGRLHPDKKVAKEARKAAFKARNL</sequence>
<dbReference type="OrthoDB" id="3848264at2"/>
<organism evidence="1 2">
    <name type="scientific">Streptomyces venezuelae</name>
    <dbReference type="NCBI Taxonomy" id="54571"/>
    <lineage>
        <taxon>Bacteria</taxon>
        <taxon>Bacillati</taxon>
        <taxon>Actinomycetota</taxon>
        <taxon>Actinomycetes</taxon>
        <taxon>Kitasatosporales</taxon>
        <taxon>Streptomycetaceae</taxon>
        <taxon>Streptomyces</taxon>
    </lineage>
</organism>
<proteinExistence type="predicted"/>
<evidence type="ECO:0000313" key="2">
    <source>
        <dbReference type="Proteomes" id="UP000322927"/>
    </source>
</evidence>
<protein>
    <submittedName>
        <fullName evidence="1">Uncharacterized protein</fullName>
    </submittedName>
</protein>
<accession>A0A5P2C473</accession>
<name>A0A5P2C473_STRVZ</name>
<dbReference type="Proteomes" id="UP000322927">
    <property type="component" value="Chromosome"/>
</dbReference>
<reference evidence="1 2" key="1">
    <citation type="submission" date="2018-05" db="EMBL/GenBank/DDBJ databases">
        <title>Streptomyces venezuelae.</title>
        <authorList>
            <person name="Kim W."/>
            <person name="Lee N."/>
            <person name="Cho B.-K."/>
        </authorList>
    </citation>
    <scope>NUCLEOTIDE SEQUENCE [LARGE SCALE GENOMIC DNA]</scope>
    <source>
        <strain evidence="1 2">ATCC 14584</strain>
    </source>
</reference>
<dbReference type="EMBL" id="CP029192">
    <property type="protein sequence ID" value="QES37080.1"/>
    <property type="molecule type" value="Genomic_DNA"/>
</dbReference>
<dbReference type="RefSeq" id="WP_150219321.1">
    <property type="nucleotide sequence ID" value="NZ_CP029192.1"/>
</dbReference>
<evidence type="ECO:0000313" key="1">
    <source>
        <dbReference type="EMBL" id="QES37080.1"/>
    </source>
</evidence>
<dbReference type="AlphaFoldDB" id="A0A5P2C473"/>